<dbReference type="AlphaFoldDB" id="A0A6J7BJN1"/>
<gene>
    <name evidence="2" type="ORF">UFOPK2646_00270</name>
    <name evidence="3" type="ORF">UFOPK3241_01048</name>
</gene>
<protein>
    <submittedName>
        <fullName evidence="3">Unannotated protein</fullName>
    </submittedName>
</protein>
<dbReference type="Gene3D" id="3.50.50.60">
    <property type="entry name" value="FAD/NAD(P)-binding domain"/>
    <property type="match status" value="1"/>
</dbReference>
<reference evidence="3" key="1">
    <citation type="submission" date="2020-05" db="EMBL/GenBank/DDBJ databases">
        <authorList>
            <person name="Chiriac C."/>
            <person name="Salcher M."/>
            <person name="Ghai R."/>
            <person name="Kavagutti S V."/>
        </authorList>
    </citation>
    <scope>NUCLEOTIDE SEQUENCE</scope>
</reference>
<evidence type="ECO:0000259" key="1">
    <source>
        <dbReference type="Pfam" id="PF01266"/>
    </source>
</evidence>
<dbReference type="EMBL" id="CAEZYB010000018">
    <property type="protein sequence ID" value="CAB4697514.1"/>
    <property type="molecule type" value="Genomic_DNA"/>
</dbReference>
<sequence length="467" mass="51175">MKMLSPVFASLKEAETKPFWISNQDAPEAFPSLTCATTCDLAIVGGGLTGLWAAIEAKIADPTLDVVILESQHVAYGASGRNGGFFSESLTHGLAHGLSLWPREIDTLLRLGRENVSEIFAYLDAEGIDADQKFCGKSVMALRPHQVDELAASSKQLQEYGEKVEFLTGDETRKDIDSPTYLASLRIHDGSGILDPAKLSWGLRQAAVKAGVRIYEMTPVKALARNGAGMLLRTASAEVSAHKVILATNAFAPLLRRMKNMAIPVFDHVLVTEQLTSSQIDSIGWKESQGVTDAGNQFHYYRRTPDDRILWGGYDAIYYRGSSRVASQEQFDASHQLLAEHFFETFPQLEGLNFSHKWAGMIDTTSRFTPVIGRAFGGRLAYAFGYTGLGVTSSRFGAKVALDFINNRTSELTELTLVKRKPIPFPPEPIRSALVAKTRGALAREDIDGKRGPWLGLLDRMGVGFNS</sequence>
<dbReference type="Gene3D" id="3.30.9.10">
    <property type="entry name" value="D-Amino Acid Oxidase, subunit A, domain 2"/>
    <property type="match status" value="1"/>
</dbReference>
<proteinExistence type="predicted"/>
<dbReference type="EMBL" id="CAFAZX010000065">
    <property type="protein sequence ID" value="CAB4844453.1"/>
    <property type="molecule type" value="Genomic_DNA"/>
</dbReference>
<accession>A0A6J7BJN1</accession>
<feature type="domain" description="FAD dependent oxidoreductase" evidence="1">
    <location>
        <begin position="40"/>
        <end position="400"/>
    </location>
</feature>
<dbReference type="GO" id="GO:0005737">
    <property type="term" value="C:cytoplasm"/>
    <property type="evidence" value="ECO:0007669"/>
    <property type="project" value="TreeGrafter"/>
</dbReference>
<organism evidence="3">
    <name type="scientific">freshwater metagenome</name>
    <dbReference type="NCBI Taxonomy" id="449393"/>
    <lineage>
        <taxon>unclassified sequences</taxon>
        <taxon>metagenomes</taxon>
        <taxon>ecological metagenomes</taxon>
    </lineage>
</organism>
<dbReference type="SUPFAM" id="SSF51905">
    <property type="entry name" value="FAD/NAD(P)-binding domain"/>
    <property type="match status" value="1"/>
</dbReference>
<name>A0A6J7BJN1_9ZZZZ</name>
<dbReference type="PANTHER" id="PTHR13847:SF281">
    <property type="entry name" value="FAD DEPENDENT OXIDOREDUCTASE DOMAIN-CONTAINING PROTEIN"/>
    <property type="match status" value="1"/>
</dbReference>
<evidence type="ECO:0000313" key="3">
    <source>
        <dbReference type="EMBL" id="CAB4844453.1"/>
    </source>
</evidence>
<evidence type="ECO:0000313" key="2">
    <source>
        <dbReference type="EMBL" id="CAB4697514.1"/>
    </source>
</evidence>
<dbReference type="InterPro" id="IPR006076">
    <property type="entry name" value="FAD-dep_OxRdtase"/>
</dbReference>
<dbReference type="Pfam" id="PF01266">
    <property type="entry name" value="DAO"/>
    <property type="match status" value="1"/>
</dbReference>
<dbReference type="InterPro" id="IPR036188">
    <property type="entry name" value="FAD/NAD-bd_sf"/>
</dbReference>
<dbReference type="PANTHER" id="PTHR13847">
    <property type="entry name" value="SARCOSINE DEHYDROGENASE-RELATED"/>
    <property type="match status" value="1"/>
</dbReference>